<dbReference type="GO" id="GO:0005524">
    <property type="term" value="F:ATP binding"/>
    <property type="evidence" value="ECO:0007669"/>
    <property type="project" value="UniProtKB-UniRule"/>
</dbReference>
<dbReference type="HAMAP" id="MF_00802">
    <property type="entry name" value="GlnE"/>
    <property type="match status" value="1"/>
</dbReference>
<evidence type="ECO:0000256" key="3">
    <source>
        <dbReference type="ARBA" id="ARBA00022741"/>
    </source>
</evidence>
<evidence type="ECO:0000256" key="5">
    <source>
        <dbReference type="ARBA" id="ARBA00022842"/>
    </source>
</evidence>
<comment type="similarity">
    <text evidence="7">Belongs to the GlnE family.</text>
</comment>
<keyword evidence="11" id="KW-1185">Reference proteome</keyword>
<dbReference type="Gene3D" id="1.20.120.1510">
    <property type="match status" value="1"/>
</dbReference>
<dbReference type="InterPro" id="IPR005190">
    <property type="entry name" value="GlnE_rpt_dom"/>
</dbReference>
<keyword evidence="3 7" id="KW-0547">Nucleotide-binding</keyword>
<sequence>MTRRPSPTTRLLRSGFHELARAEAILAGDWLQPVLADDDAAGLLAALGESADPDLALLALDRIHDRADEDVRRALVAVLGDGGGPRERLLAVLGASEALGDALVSHPGDLAVVTGVVAGDDVSTDAPDDADDVRGRLLRAVGADPGAPGPRASVEAATARMRRAYRRELLRIAAADLTQPDPLAGFSWVAAALADLAAAALEAALAIARTEVPDSDSVRLAVLGMGKTGGRELNYVSDVDVVYVAEPALDADGEPVASEQQVVRVGTQLASALARACSGPGVEPALWEVDAALRPEGKNGPLVRTLASHVAYYERWAKTWEFQALLKARPVAGDRELGELYVETLRPLVWTAVQRERFVEDAQAMRRRVEAHIPRKDADRELKLGTGGLRDVEFTVQLLQLVHGRLAPGIRSRTTLEALDALAAEGFVGRGEAERLAADYRFLRLMEHRIQLQRLRRTHLVPTAEQDLVRVARSMRPPGADGAGGGEATGETGDLVVDLLARWQRTRRDVRGLHEDLFYRPLLPATARLSAEDAALSPEAAYARLAALGYRSPEQALAHITALTEGVSRRAAIQRHLLPVLLGWFTQGADPDAGLLAFRTLSEEVGGSHWYLKLLRDSGVAARNLARVLSSSRYAADALRRSPESVRWLAEDGDLRPRSVAALDAEMDAVLRRREGDPAAGATFVRYLRRRELARTAVSDVLTNLEADLTPGISSAADAALRGALRIATEQVGAEQGYGDEPPTRQLVVAMGRLGGHELGYASDADVMFVHDPLPGADPVRAQQFALAVAQRVGQLLGQTGPEPALRVDADLRPEGRSGPLTRTLASYEEYYDRWSAPWERQALLRARPVAGDEGLAIAFLELVDPLRYAGGGLSESELREYRRIKARVERERMPRGVTPTRHLKLGPGGLADVEWTVQLLQLLHAHDVPALRTPSTLAALDAAASAGLLGATDAELLSRAWRSSSRTRDAIVLVTGRTSGTKVDVLPAEHRELTGTAALLGYVPVSGAALEDDYLRTARRARMVVDRVFYGE</sequence>
<keyword evidence="2 7" id="KW-0548">Nucleotidyltransferase</keyword>
<proteinExistence type="inferred from homology"/>
<dbReference type="GO" id="GO:0000820">
    <property type="term" value="P:regulation of glutamine family amino acid metabolic process"/>
    <property type="evidence" value="ECO:0007669"/>
    <property type="project" value="UniProtKB-UniRule"/>
</dbReference>
<evidence type="ECO:0000256" key="1">
    <source>
        <dbReference type="ARBA" id="ARBA00022679"/>
    </source>
</evidence>
<dbReference type="PANTHER" id="PTHR30621:SF0">
    <property type="entry name" value="BIFUNCTIONAL GLUTAMINE SYNTHETASE ADENYLYLTRANSFERASE_ADENYLYL-REMOVING ENZYME"/>
    <property type="match status" value="1"/>
</dbReference>
<comment type="catalytic activity">
    <reaction evidence="7">
        <text>[glutamine synthetase]-O(4)-(5'-adenylyl)-L-tyrosine + phosphate = [glutamine synthetase]-L-tyrosine + ADP</text>
        <dbReference type="Rhea" id="RHEA:43716"/>
        <dbReference type="Rhea" id="RHEA-COMP:10660"/>
        <dbReference type="Rhea" id="RHEA-COMP:10661"/>
        <dbReference type="ChEBI" id="CHEBI:43474"/>
        <dbReference type="ChEBI" id="CHEBI:46858"/>
        <dbReference type="ChEBI" id="CHEBI:83624"/>
        <dbReference type="ChEBI" id="CHEBI:456216"/>
        <dbReference type="EC" id="2.7.7.89"/>
    </reaction>
</comment>
<reference evidence="10 11" key="1">
    <citation type="submission" date="2018-11" db="EMBL/GenBank/DDBJ databases">
        <title>Sequencing the genomes of 1000 actinobacteria strains.</title>
        <authorList>
            <person name="Klenk H.-P."/>
        </authorList>
    </citation>
    <scope>NUCLEOTIDE SEQUENCE [LARGE SCALE GENOMIC DNA]</scope>
    <source>
        <strain evidence="10 11">DSM 13521</strain>
    </source>
</reference>
<dbReference type="AlphaFoldDB" id="A0A3N2D1U5"/>
<feature type="region of interest" description="Adenylyl removase" evidence="7">
    <location>
        <begin position="1"/>
        <end position="522"/>
    </location>
</feature>
<comment type="function">
    <text evidence="7">Involved in the regulation of glutamine synthetase GlnA, a key enzyme in the process to assimilate ammonia. When cellular nitrogen levels are high, the C-terminal adenylyl transferase (AT) inactivates GlnA by covalent transfer of an adenylyl group from ATP to specific tyrosine residue of GlnA, thus reducing its activity. Conversely, when nitrogen levels are low, the N-terminal adenylyl removase (AR) activates GlnA by removing the adenylyl group by phosphorolysis, increasing its activity. The regulatory region of GlnE binds the signal transduction protein PII (GlnB) which indicates the nitrogen status of the cell.</text>
</comment>
<comment type="cofactor">
    <cofactor evidence="7">
        <name>Mg(2+)</name>
        <dbReference type="ChEBI" id="CHEBI:18420"/>
    </cofactor>
</comment>
<keyword evidence="6 7" id="KW-0511">Multifunctional enzyme</keyword>
<dbReference type="EC" id="2.7.7.42" evidence="7"/>
<evidence type="ECO:0000259" key="8">
    <source>
        <dbReference type="Pfam" id="PF03710"/>
    </source>
</evidence>
<dbReference type="RefSeq" id="WP_123740658.1">
    <property type="nucleotide sequence ID" value="NZ_RKHQ01000002.1"/>
</dbReference>
<name>A0A3N2D1U5_9MICO</name>
<dbReference type="Proteomes" id="UP000275356">
    <property type="component" value="Unassembled WGS sequence"/>
</dbReference>
<dbReference type="GO" id="GO:0000287">
    <property type="term" value="F:magnesium ion binding"/>
    <property type="evidence" value="ECO:0007669"/>
    <property type="project" value="UniProtKB-UniRule"/>
</dbReference>
<feature type="domain" description="PII-uridylyltransferase/Glutamine-synthetase adenylyltransferase" evidence="9">
    <location>
        <begin position="884"/>
        <end position="1028"/>
    </location>
</feature>
<evidence type="ECO:0000256" key="2">
    <source>
        <dbReference type="ARBA" id="ARBA00022695"/>
    </source>
</evidence>
<dbReference type="InterPro" id="IPR023057">
    <property type="entry name" value="GlnE"/>
</dbReference>
<dbReference type="GO" id="GO:0047388">
    <property type="term" value="F:[glutamine synthetase]-adenylyl-L-tyrosine phosphorylase activity"/>
    <property type="evidence" value="ECO:0007669"/>
    <property type="project" value="UniProtKB-EC"/>
</dbReference>
<dbReference type="GO" id="GO:0005829">
    <property type="term" value="C:cytosol"/>
    <property type="evidence" value="ECO:0007669"/>
    <property type="project" value="TreeGrafter"/>
</dbReference>
<dbReference type="OrthoDB" id="9759366at2"/>
<dbReference type="GO" id="GO:0008882">
    <property type="term" value="F:[glutamate-ammonia-ligase] adenylyltransferase activity"/>
    <property type="evidence" value="ECO:0007669"/>
    <property type="project" value="UniProtKB-UniRule"/>
</dbReference>
<protein>
    <recommendedName>
        <fullName evidence="7">Bifunctional glutamine synthetase adenylyltransferase/adenylyl-removing enzyme</fullName>
    </recommendedName>
    <alternativeName>
        <fullName evidence="7">ATP:glutamine synthetase adenylyltransferase</fullName>
    </alternativeName>
    <alternativeName>
        <fullName evidence="7">ATase</fullName>
    </alternativeName>
    <domain>
        <recommendedName>
            <fullName evidence="7">Glutamine synthetase adenylyl-L-tyrosine phosphorylase</fullName>
            <ecNumber evidence="7">2.7.7.89</ecNumber>
        </recommendedName>
        <alternativeName>
            <fullName evidence="7">Adenylyl removase</fullName>
            <shortName evidence="7">AR</shortName>
            <shortName evidence="7">AT-N</shortName>
        </alternativeName>
    </domain>
    <domain>
        <recommendedName>
            <fullName evidence="7">Glutamine synthetase adenylyl transferase</fullName>
            <ecNumber evidence="7">2.7.7.42</ecNumber>
        </recommendedName>
        <alternativeName>
            <fullName evidence="7">Adenylyl transferase</fullName>
            <shortName evidence="7">AT</shortName>
            <shortName evidence="7">AT-C</shortName>
        </alternativeName>
    </domain>
</protein>
<evidence type="ECO:0000256" key="7">
    <source>
        <dbReference type="HAMAP-Rule" id="MF_00802"/>
    </source>
</evidence>
<keyword evidence="1 7" id="KW-0808">Transferase</keyword>
<organism evidence="10 11">
    <name type="scientific">Salana multivorans</name>
    <dbReference type="NCBI Taxonomy" id="120377"/>
    <lineage>
        <taxon>Bacteria</taxon>
        <taxon>Bacillati</taxon>
        <taxon>Actinomycetota</taxon>
        <taxon>Actinomycetes</taxon>
        <taxon>Micrococcales</taxon>
        <taxon>Beutenbergiaceae</taxon>
        <taxon>Salana</taxon>
    </lineage>
</organism>
<dbReference type="CDD" id="cd05401">
    <property type="entry name" value="NT_GlnE_GlnD_like"/>
    <property type="match status" value="1"/>
</dbReference>
<dbReference type="InterPro" id="IPR043519">
    <property type="entry name" value="NT_sf"/>
</dbReference>
<dbReference type="SUPFAM" id="SSF81301">
    <property type="entry name" value="Nucleotidyltransferase"/>
    <property type="match status" value="2"/>
</dbReference>
<feature type="domain" description="Glutamate-ammonia ligase adenylyltransferase repeated" evidence="8">
    <location>
        <begin position="88"/>
        <end position="338"/>
    </location>
</feature>
<gene>
    <name evidence="7" type="primary">glnE</name>
    <name evidence="10" type="ORF">EDD28_3169</name>
</gene>
<keyword evidence="10" id="KW-0436">Ligase</keyword>
<evidence type="ECO:0000313" key="11">
    <source>
        <dbReference type="Proteomes" id="UP000275356"/>
    </source>
</evidence>
<keyword evidence="4 7" id="KW-0067">ATP-binding</keyword>
<evidence type="ECO:0000259" key="9">
    <source>
        <dbReference type="Pfam" id="PF08335"/>
    </source>
</evidence>
<comment type="catalytic activity">
    <reaction evidence="7">
        <text>[glutamine synthetase]-L-tyrosine + ATP = [glutamine synthetase]-O(4)-(5'-adenylyl)-L-tyrosine + diphosphate</text>
        <dbReference type="Rhea" id="RHEA:18589"/>
        <dbReference type="Rhea" id="RHEA-COMP:10660"/>
        <dbReference type="Rhea" id="RHEA-COMP:10661"/>
        <dbReference type="ChEBI" id="CHEBI:30616"/>
        <dbReference type="ChEBI" id="CHEBI:33019"/>
        <dbReference type="ChEBI" id="CHEBI:46858"/>
        <dbReference type="ChEBI" id="CHEBI:83624"/>
        <dbReference type="EC" id="2.7.7.42"/>
    </reaction>
</comment>
<feature type="domain" description="Glutamate-ammonia ligase adenylyltransferase repeated" evidence="8">
    <location>
        <begin position="624"/>
        <end position="862"/>
    </location>
</feature>
<evidence type="ECO:0000313" key="10">
    <source>
        <dbReference type="EMBL" id="ROR93747.1"/>
    </source>
</evidence>
<accession>A0A3N2D1U5</accession>
<dbReference type="PANTHER" id="PTHR30621">
    <property type="entry name" value="GLUTAMINE SYNTHETASE ADENYLYLTRANSFERASE"/>
    <property type="match status" value="1"/>
</dbReference>
<dbReference type="Gene3D" id="1.20.120.330">
    <property type="entry name" value="Nucleotidyltransferases domain 2"/>
    <property type="match status" value="2"/>
</dbReference>
<dbReference type="GO" id="GO:0016874">
    <property type="term" value="F:ligase activity"/>
    <property type="evidence" value="ECO:0007669"/>
    <property type="project" value="UniProtKB-KW"/>
</dbReference>
<dbReference type="Pfam" id="PF08335">
    <property type="entry name" value="GlnD_UR_UTase"/>
    <property type="match status" value="2"/>
</dbReference>
<dbReference type="InterPro" id="IPR013546">
    <property type="entry name" value="PII_UdlTrfase/GS_AdlTrfase"/>
</dbReference>
<dbReference type="EC" id="2.7.7.89" evidence="7"/>
<keyword evidence="5 7" id="KW-0460">Magnesium</keyword>
<dbReference type="Pfam" id="PF03710">
    <property type="entry name" value="GlnE"/>
    <property type="match status" value="2"/>
</dbReference>
<feature type="region of interest" description="Adenylyl transferase" evidence="7">
    <location>
        <begin position="530"/>
        <end position="1033"/>
    </location>
</feature>
<evidence type="ECO:0000256" key="4">
    <source>
        <dbReference type="ARBA" id="ARBA00022840"/>
    </source>
</evidence>
<dbReference type="SUPFAM" id="SSF81593">
    <property type="entry name" value="Nucleotidyltransferase substrate binding subunit/domain"/>
    <property type="match status" value="2"/>
</dbReference>
<evidence type="ECO:0000256" key="6">
    <source>
        <dbReference type="ARBA" id="ARBA00023268"/>
    </source>
</evidence>
<dbReference type="EMBL" id="RKHQ01000002">
    <property type="protein sequence ID" value="ROR93747.1"/>
    <property type="molecule type" value="Genomic_DNA"/>
</dbReference>
<comment type="caution">
    <text evidence="10">The sequence shown here is derived from an EMBL/GenBank/DDBJ whole genome shotgun (WGS) entry which is preliminary data.</text>
</comment>
<feature type="domain" description="PII-uridylyltransferase/Glutamine-synthetase adenylyltransferase" evidence="9">
    <location>
        <begin position="363"/>
        <end position="518"/>
    </location>
</feature>
<dbReference type="NCBIfam" id="NF010707">
    <property type="entry name" value="PRK14109.1"/>
    <property type="match status" value="1"/>
</dbReference>
<dbReference type="Gene3D" id="3.30.460.10">
    <property type="entry name" value="Beta Polymerase, domain 2"/>
    <property type="match status" value="2"/>
</dbReference>